<dbReference type="Pfam" id="PF26249">
    <property type="entry name" value="4HB_RdRP3_N"/>
    <property type="match status" value="1"/>
</dbReference>
<dbReference type="InterPro" id="IPR058697">
    <property type="entry name" value="RDRP3-5_N"/>
</dbReference>
<dbReference type="Proteomes" id="UP001054889">
    <property type="component" value="Unassembled WGS sequence"/>
</dbReference>
<reference evidence="2" key="2">
    <citation type="submission" date="2021-12" db="EMBL/GenBank/DDBJ databases">
        <title>Resequencing data analysis of finger millet.</title>
        <authorList>
            <person name="Hatakeyama M."/>
            <person name="Aluri S."/>
            <person name="Balachadran M.T."/>
            <person name="Sivarajan S.R."/>
            <person name="Poveda L."/>
            <person name="Shimizu-Inatsugi R."/>
            <person name="Schlapbach R."/>
            <person name="Sreeman S.M."/>
            <person name="Shimizu K.K."/>
        </authorList>
    </citation>
    <scope>NUCLEOTIDE SEQUENCE</scope>
</reference>
<evidence type="ECO:0000313" key="2">
    <source>
        <dbReference type="EMBL" id="GJN05521.1"/>
    </source>
</evidence>
<feature type="domain" description="RDRP3-5 N-terminal" evidence="1">
    <location>
        <begin position="10"/>
        <end position="85"/>
    </location>
</feature>
<keyword evidence="3" id="KW-1185">Reference proteome</keyword>
<reference evidence="2" key="1">
    <citation type="journal article" date="2018" name="DNA Res.">
        <title>Multiple hybrid de novo genome assembly of finger millet, an orphan allotetraploid crop.</title>
        <authorList>
            <person name="Hatakeyama M."/>
            <person name="Aluri S."/>
            <person name="Balachadran M.T."/>
            <person name="Sivarajan S.R."/>
            <person name="Patrignani A."/>
            <person name="Gruter S."/>
            <person name="Poveda L."/>
            <person name="Shimizu-Inatsugi R."/>
            <person name="Baeten J."/>
            <person name="Francoijs K.J."/>
            <person name="Nataraja K.N."/>
            <person name="Reddy Y.A.N."/>
            <person name="Phadnis S."/>
            <person name="Ravikumar R.L."/>
            <person name="Schlapbach R."/>
            <person name="Sreeman S.M."/>
            <person name="Shimizu K.K."/>
        </authorList>
    </citation>
    <scope>NUCLEOTIDE SEQUENCE</scope>
</reference>
<dbReference type="AlphaFoldDB" id="A0AAV5D526"/>
<proteinExistence type="predicted"/>
<accession>A0AAV5D526</accession>
<protein>
    <recommendedName>
        <fullName evidence="1">RDRP3-5 N-terminal domain-containing protein</fullName>
    </recommendedName>
</protein>
<evidence type="ECO:0000313" key="3">
    <source>
        <dbReference type="Proteomes" id="UP001054889"/>
    </source>
</evidence>
<comment type="caution">
    <text evidence="2">The sequence shown here is derived from an EMBL/GenBank/DDBJ whole genome shotgun (WGS) entry which is preliminary data.</text>
</comment>
<name>A0AAV5D526_ELECO</name>
<organism evidence="2 3">
    <name type="scientific">Eleusine coracana subsp. coracana</name>
    <dbReference type="NCBI Taxonomy" id="191504"/>
    <lineage>
        <taxon>Eukaryota</taxon>
        <taxon>Viridiplantae</taxon>
        <taxon>Streptophyta</taxon>
        <taxon>Embryophyta</taxon>
        <taxon>Tracheophyta</taxon>
        <taxon>Spermatophyta</taxon>
        <taxon>Magnoliopsida</taxon>
        <taxon>Liliopsida</taxon>
        <taxon>Poales</taxon>
        <taxon>Poaceae</taxon>
        <taxon>PACMAD clade</taxon>
        <taxon>Chloridoideae</taxon>
        <taxon>Cynodonteae</taxon>
        <taxon>Eleusininae</taxon>
        <taxon>Eleusine</taxon>
    </lineage>
</organism>
<dbReference type="EMBL" id="BQKI01000012">
    <property type="protein sequence ID" value="GJN05521.1"/>
    <property type="molecule type" value="Genomic_DNA"/>
</dbReference>
<sequence length="319" mass="35244">MRAPLSGRSPPLPTAVAAELARLEMRLGQAADPGARSRLAELDDAAAAWVIRRIAEPRRPVRNLSGYIRWMVEKDTLQRNAAGVPTAESAACFSAPFRASQQGSFTSPRPVLACFAFSCSRTHHARYFGAHSARLPNHVLICQTEDSVSGPFYADHIQMEVQSPGTDMAFGLSNQARIEPVSPDHQMHRFQYHENPLRTNACMIEMEVQSPPCFISPGLQNQSHFSPVASPMAYCGRTGAGCIEHRMPEPPPRDFIPSPVRNITRRVQQMNVLSGRAEVAAPPSFDHVNSLRAKASPQMLALGELEFDRFFLIQVYLAE</sequence>
<evidence type="ECO:0000259" key="1">
    <source>
        <dbReference type="Pfam" id="PF26249"/>
    </source>
</evidence>
<gene>
    <name evidence="2" type="primary">ga23153</name>
    <name evidence="2" type="ORF">PR202_ga23153</name>
</gene>